<gene>
    <name evidence="1" type="ORF">CICLE_v10026838mg</name>
</gene>
<name>V4RYD2_CITCL</name>
<reference evidence="1 2" key="1">
    <citation type="submission" date="2013-10" db="EMBL/GenBank/DDBJ databases">
        <authorList>
            <consortium name="International Citrus Genome Consortium"/>
            <person name="Jenkins J."/>
            <person name="Schmutz J."/>
            <person name="Prochnik S."/>
            <person name="Rokhsar D."/>
            <person name="Gmitter F."/>
            <person name="Ollitrault P."/>
            <person name="Machado M."/>
            <person name="Talon M."/>
            <person name="Wincker P."/>
            <person name="Jaillon O."/>
            <person name="Morgante M."/>
        </authorList>
    </citation>
    <scope>NUCLEOTIDE SEQUENCE</scope>
    <source>
        <strain evidence="2">cv. Clemenules</strain>
    </source>
</reference>
<sequence length="96" mass="11527">MYNKKSIVFHYKIRKMNFPMIYNCNTLKTQTNDKEITDKITAKWLHKKVDQVIILSTLKIPEPKISTISHKTKYSKKKKKRKNLSFHFTKLSNRNL</sequence>
<dbReference type="Proteomes" id="UP000030687">
    <property type="component" value="Unassembled WGS sequence"/>
</dbReference>
<dbReference type="Gramene" id="ESR40023">
    <property type="protein sequence ID" value="ESR40023"/>
    <property type="gene ID" value="CICLE_v10026838mg"/>
</dbReference>
<organism evidence="1 2">
    <name type="scientific">Citrus clementina</name>
    <name type="common">Clementine</name>
    <name type="synonym">Citrus deliciosa x Citrus sinensis</name>
    <dbReference type="NCBI Taxonomy" id="85681"/>
    <lineage>
        <taxon>Eukaryota</taxon>
        <taxon>Viridiplantae</taxon>
        <taxon>Streptophyta</taxon>
        <taxon>Embryophyta</taxon>
        <taxon>Tracheophyta</taxon>
        <taxon>Spermatophyta</taxon>
        <taxon>Magnoliopsida</taxon>
        <taxon>eudicotyledons</taxon>
        <taxon>Gunneridae</taxon>
        <taxon>Pentapetalae</taxon>
        <taxon>rosids</taxon>
        <taxon>malvids</taxon>
        <taxon>Sapindales</taxon>
        <taxon>Rutaceae</taxon>
        <taxon>Aurantioideae</taxon>
        <taxon>Citrus</taxon>
    </lineage>
</organism>
<protein>
    <submittedName>
        <fullName evidence="1">Uncharacterized protein</fullName>
    </submittedName>
</protein>
<dbReference type="EMBL" id="KI536925">
    <property type="protein sequence ID" value="ESR40023.1"/>
    <property type="molecule type" value="Genomic_DNA"/>
</dbReference>
<keyword evidence="2" id="KW-1185">Reference proteome</keyword>
<proteinExistence type="predicted"/>
<evidence type="ECO:0000313" key="1">
    <source>
        <dbReference type="EMBL" id="ESR40023.1"/>
    </source>
</evidence>
<accession>V4RYD2</accession>
<dbReference type="KEGG" id="cic:CICLE_v10026838mg"/>
<dbReference type="InParanoid" id="V4RYD2"/>
<evidence type="ECO:0000313" key="2">
    <source>
        <dbReference type="Proteomes" id="UP000030687"/>
    </source>
</evidence>
<dbReference type="AlphaFoldDB" id="V4RYD2"/>